<dbReference type="SUPFAM" id="SSF55729">
    <property type="entry name" value="Acyl-CoA N-acyltransferases (Nat)"/>
    <property type="match status" value="1"/>
</dbReference>
<dbReference type="Gene3D" id="3.40.630.30">
    <property type="match status" value="1"/>
</dbReference>
<comment type="caution">
    <text evidence="2">The sequence shown here is derived from an EMBL/GenBank/DDBJ whole genome shotgun (WGS) entry which is preliminary data.</text>
</comment>
<evidence type="ECO:0000313" key="2">
    <source>
        <dbReference type="EMBL" id="NIY73573.1"/>
    </source>
</evidence>
<accession>A0ABX0W3W8</accession>
<dbReference type="CDD" id="cd04301">
    <property type="entry name" value="NAT_SF"/>
    <property type="match status" value="1"/>
</dbReference>
<evidence type="ECO:0000259" key="1">
    <source>
        <dbReference type="PROSITE" id="PS51186"/>
    </source>
</evidence>
<dbReference type="Pfam" id="PF00583">
    <property type="entry name" value="Acetyltransf_1"/>
    <property type="match status" value="1"/>
</dbReference>
<proteinExistence type="predicted"/>
<sequence>MKATEADVPEIIAFLNQAPHRAMFPLSNLFNHGIGADGPYGTHCYLVRNAAGEITDLIALTNEGNAMPCCPTGPKPELLAGNTVKGVLAPTDEARPLIDALGLDNPTLVSRDEPHFLLDLDKVVTPDGDTHVVHISEAPSEVAEWFPPYMQEVLGRDPVDAMEEGRQTYLKALSGRDYIVLMDGETPVAMANLNARLTDIVQVGGVFTPHAHRGRGYAKRVTALLMERARNEGVRHGTLFAANESAARAYQAIGFERIGDFTLFIMKEPQIV</sequence>
<organism evidence="2 3">
    <name type="scientific">Marivivens donghaensis</name>
    <dbReference type="NCBI Taxonomy" id="1699413"/>
    <lineage>
        <taxon>Bacteria</taxon>
        <taxon>Pseudomonadati</taxon>
        <taxon>Pseudomonadota</taxon>
        <taxon>Alphaproteobacteria</taxon>
        <taxon>Rhodobacterales</taxon>
        <taxon>Paracoccaceae</taxon>
        <taxon>Marivivens group</taxon>
        <taxon>Marivivens</taxon>
    </lineage>
</organism>
<name>A0ABX0W3W8_9RHOB</name>
<protein>
    <submittedName>
        <fullName evidence="2">GNAT family N-acetyltransferase</fullName>
    </submittedName>
</protein>
<reference evidence="2 3" key="1">
    <citation type="submission" date="2020-03" db="EMBL/GenBank/DDBJ databases">
        <title>Bacterial isolates of synthetic phycosphere.</title>
        <authorList>
            <person name="Fu H."/>
            <person name="Moran M.A."/>
        </authorList>
    </citation>
    <scope>NUCLEOTIDE SEQUENCE [LARGE SCALE GENOMIC DNA]</scope>
    <source>
        <strain evidence="2 3">HF1</strain>
    </source>
</reference>
<dbReference type="RefSeq" id="WP_167638957.1">
    <property type="nucleotide sequence ID" value="NZ_JAATOP010000011.1"/>
</dbReference>
<dbReference type="EMBL" id="JAATOP010000011">
    <property type="protein sequence ID" value="NIY73573.1"/>
    <property type="molecule type" value="Genomic_DNA"/>
</dbReference>
<dbReference type="InterPro" id="IPR016181">
    <property type="entry name" value="Acyl_CoA_acyltransferase"/>
</dbReference>
<gene>
    <name evidence="2" type="ORF">HCZ30_14160</name>
</gene>
<dbReference type="PROSITE" id="PS51186">
    <property type="entry name" value="GNAT"/>
    <property type="match status" value="1"/>
</dbReference>
<feature type="domain" description="N-acetyltransferase" evidence="1">
    <location>
        <begin position="133"/>
        <end position="272"/>
    </location>
</feature>
<keyword evidence="3" id="KW-1185">Reference proteome</keyword>
<dbReference type="Proteomes" id="UP000709466">
    <property type="component" value="Unassembled WGS sequence"/>
</dbReference>
<dbReference type="InterPro" id="IPR000182">
    <property type="entry name" value="GNAT_dom"/>
</dbReference>
<evidence type="ECO:0000313" key="3">
    <source>
        <dbReference type="Proteomes" id="UP000709466"/>
    </source>
</evidence>